<dbReference type="RefSeq" id="WP_189961778.1">
    <property type="nucleotide sequence ID" value="NZ_BMUA01000003.1"/>
</dbReference>
<sequence length="175" mass="18905">MDALAFPALAGTLLTEAVKFLFDRASAVLDRRAGRVPLEEPEQVAGQTQPLLVRAQALTDERVARITGAHGALRVYLSRPEFLLGDDAELRGVLGRLRRDLEEAYGRPLPFGDEKETDRPGIEVSQQADLIHGKQVGMRVGGDITERGRAHVDQNAGTIEATGEQVGIEVEGTIG</sequence>
<keyword evidence="2" id="KW-1185">Reference proteome</keyword>
<evidence type="ECO:0000313" key="2">
    <source>
        <dbReference type="Proteomes" id="UP001050808"/>
    </source>
</evidence>
<name>A0ABQ3QEK6_9ACTN</name>
<protein>
    <submittedName>
        <fullName evidence="1">Uncharacterized protein</fullName>
    </submittedName>
</protein>
<comment type="caution">
    <text evidence="1">The sequence shown here is derived from an EMBL/GenBank/DDBJ whole genome shotgun (WGS) entry which is preliminary data.</text>
</comment>
<dbReference type="EMBL" id="BNDY01000001">
    <property type="protein sequence ID" value="GHI35703.1"/>
    <property type="molecule type" value="Genomic_DNA"/>
</dbReference>
<organism evidence="1 2">
    <name type="scientific">Streptomyces violascens</name>
    <dbReference type="NCBI Taxonomy" id="67381"/>
    <lineage>
        <taxon>Bacteria</taxon>
        <taxon>Bacillati</taxon>
        <taxon>Actinomycetota</taxon>
        <taxon>Actinomycetes</taxon>
        <taxon>Kitasatosporales</taxon>
        <taxon>Streptomycetaceae</taxon>
        <taxon>Streptomyces</taxon>
    </lineage>
</organism>
<accession>A0ABQ3QEK6</accession>
<proteinExistence type="predicted"/>
<reference evidence="1" key="1">
    <citation type="submission" date="2024-05" db="EMBL/GenBank/DDBJ databases">
        <title>Whole genome shotgun sequence of Streptomyces violascens NBRC 12920.</title>
        <authorList>
            <person name="Komaki H."/>
            <person name="Tamura T."/>
        </authorList>
    </citation>
    <scope>NUCLEOTIDE SEQUENCE</scope>
    <source>
        <strain evidence="1">NBRC 12920</strain>
    </source>
</reference>
<gene>
    <name evidence="1" type="ORF">Sviol_01110</name>
</gene>
<evidence type="ECO:0000313" key="1">
    <source>
        <dbReference type="EMBL" id="GHI35703.1"/>
    </source>
</evidence>
<dbReference type="Proteomes" id="UP001050808">
    <property type="component" value="Unassembled WGS sequence"/>
</dbReference>